<organism evidence="5 6">
    <name type="scientific">Paenibacillus sedimenti</name>
    <dbReference type="NCBI Taxonomy" id="2770274"/>
    <lineage>
        <taxon>Bacteria</taxon>
        <taxon>Bacillati</taxon>
        <taxon>Bacillota</taxon>
        <taxon>Bacilli</taxon>
        <taxon>Bacillales</taxon>
        <taxon>Paenibacillaceae</taxon>
        <taxon>Paenibacillus</taxon>
    </lineage>
</organism>
<feature type="domain" description="Cadherin-like beta-sandwich-like" evidence="3">
    <location>
        <begin position="423"/>
        <end position="511"/>
    </location>
</feature>
<sequence length="1693" mass="175998">MLLCSLFPFGLIASAEQGRDALNQSTVTKATYTALDVTAQSPGVEVGELSNQTVIDEVYSNLPLLPVIAGGAYHSIALADDGTVWTWGENSSGQLGNGTLDNSNKPIQVNELNEIIAVSGEKSHSLALMQNGTVWAWGSNLYGELGDGTRTDKYTPVQVEDLSDVIEIAGGGYYSIALKIDGTVWTWGRNYGESQSGAETTTVPVQVPGLDNVIAIAAGDYHSMALKNDGTVWTWGANNEGRLGDGTIKNKQNPVQVSGLGDMAAIAGGGYHSMALKKDGTVWTWGSNSYGQLGDDTFEDKKIPVQVDLHNAIAIAAGSQHSVALTKDGTVWAWGDNTYDQLGEGAPYLRDDQPVQVTGLNDVTAIASGGFHSIALNTAGTIMAWGNNEAGQLGDGTTTNRSIPVQISDLITTDASNADLSGLTLSQGLLNPTFAADKTSYSAVVANEVSALTVTATAADSEATVTVNEAAASSGQASNPVSLNVGANTIQVIVTAQDDITTKIYTIEVSRAAGASLLPKSVIAGGVEHSIALKKDGTVWSWGDNEYNQLGDGTTIDRLTPVQVSGLTGVASVAAGRYLAIALKNDGTLWSWGANGFGSLGSGGAEDRSVPGEVAGISGVSAVATGGFHAIALKNDGSIWTWGLNARGQLGDGTTTTRFSPVPVAGLNGVTAIEGGFEHTVALKSDGTVWAWGANLSGQLGNGTTANSLTPVQVPGLSGVIAIASGDYHSFALKSDGTLWAWGGNGRGQLGDGTTIDRRSPVQVGGITGVKAIAGGSFQTIALKNDGTVWMWGMNDKGQLGDGTLTDRLTPVQIPGLSGVTTIASGEKHSIAVKSNGTIWTWGWNEAGQLGDGSTIDRITPVQVQGLGAADANLVGITLSQGTLSPAFASSITSYSASVPNYVDRLTVTTAAADVTATVHINDVAVINGQPQTQIRLGVGDNIIRIVVNSQNGAATKTYTIIVSRRALNGLMIASGGSHTIATKSDGSVWTWGNNSSGQLGDGTNTNRDFPVKVYGVDEVKAIAGGLGHTVVLKGDGTVWTWGDNNRGELGDNTNTNRNIPVQVTNLTGVKAIASGGEHTLALMNDGGVRTWGLNVYGQLGNGISGTDSNGPRINKTPTSVWNKDRDSAGTLVPFSEVSAIAAGGNHSIALKGGMAWTWGHNAYGQLGDGTNTSKAYPVPITSLNCSYPIDGCFAVTAIAGGANHTIALRSDGTVWTWGRNDSGQLGSGSTDKNYPSIVADLDGVVAITGGSGHSVALKNDGTVLTWGNNSSGQLGDGTLTSRNRPVQVSGLSGVVAIAGGALHTVALKNDGTIWAWGTNAASQLGNRSTVESSVPVQVHAFGFSQLTADLSSYNRGDDVTVHFRLKGFTSSDKINSATFKLEYDTGAFELASGNIQNDVVSGYIPAHIKTESVPGTITYVVADLSQDYPIANDTVLFSVHFKVKPNASIGSKTFRVYGTNVDLSTDMLDSSFKVYNVLPTSLEIDIVSGAKIDASVSLYLGDQNSSLNNLLLGKVKQNEINKIFENLTVTVKSSSSDPGVTYKGKTYWIQDANGNIAAKDGNNRVIGKLNITALPPISNAIVEIGGSGYLTKRVENVDLVAEQYNSLNTTAASPMELIPGDIGSIGRTNGNLMIHSDGIINNVDFSAWLKIFKEIQNANGAQADIMLADFTRDGVVNNEDFSLWTAAYRKVI</sequence>
<evidence type="ECO:0000313" key="6">
    <source>
        <dbReference type="Proteomes" id="UP000650466"/>
    </source>
</evidence>
<dbReference type="Pfam" id="PF12733">
    <property type="entry name" value="Cadherin-like"/>
    <property type="match status" value="2"/>
</dbReference>
<dbReference type="GO" id="GO:0000272">
    <property type="term" value="P:polysaccharide catabolic process"/>
    <property type="evidence" value="ECO:0007669"/>
    <property type="project" value="InterPro"/>
</dbReference>
<feature type="domain" description="RCC1-like" evidence="4">
    <location>
        <begin position="968"/>
        <end position="1290"/>
    </location>
</feature>
<dbReference type="InterPro" id="IPR025883">
    <property type="entry name" value="Cadherin-like_domain"/>
</dbReference>
<feature type="domain" description="Cadherin-like beta-sandwich-like" evidence="3">
    <location>
        <begin position="882"/>
        <end position="966"/>
    </location>
</feature>
<dbReference type="GO" id="GO:0030246">
    <property type="term" value="F:carbohydrate binding"/>
    <property type="evidence" value="ECO:0007669"/>
    <property type="project" value="InterPro"/>
</dbReference>
<proteinExistence type="predicted"/>
<feature type="domain" description="RCC1-like" evidence="4">
    <location>
        <begin position="661"/>
        <end position="867"/>
    </location>
</feature>
<dbReference type="EMBL" id="JACVVD010000002">
    <property type="protein sequence ID" value="MBD0379624.1"/>
    <property type="molecule type" value="Genomic_DNA"/>
</dbReference>
<dbReference type="Proteomes" id="UP000650466">
    <property type="component" value="Unassembled WGS sequence"/>
</dbReference>
<dbReference type="PANTHER" id="PTHR22870">
    <property type="entry name" value="REGULATOR OF CHROMOSOME CONDENSATION"/>
    <property type="match status" value="1"/>
</dbReference>
<keyword evidence="1" id="KW-0677">Repeat</keyword>
<dbReference type="InterPro" id="IPR058923">
    <property type="entry name" value="RCC1-like_dom"/>
</dbReference>
<dbReference type="InterPro" id="IPR051210">
    <property type="entry name" value="Ub_ligase/GEF_domain"/>
</dbReference>
<dbReference type="PANTHER" id="PTHR22870:SF408">
    <property type="entry name" value="OS09G0560450 PROTEIN"/>
    <property type="match status" value="1"/>
</dbReference>
<dbReference type="InterPro" id="IPR008965">
    <property type="entry name" value="CBM2/CBM3_carb-bd_dom_sf"/>
</dbReference>
<protein>
    <submittedName>
        <fullName evidence="5">Cadherin-like beta sandwich domain-containing protein</fullName>
    </submittedName>
</protein>
<dbReference type="SUPFAM" id="SSF50985">
    <property type="entry name" value="RCC1/BLIP-II"/>
    <property type="match status" value="5"/>
</dbReference>
<dbReference type="Gene3D" id="2.60.40.4130">
    <property type="match status" value="1"/>
</dbReference>
<evidence type="ECO:0000259" key="3">
    <source>
        <dbReference type="Pfam" id="PF12733"/>
    </source>
</evidence>
<dbReference type="Pfam" id="PF00415">
    <property type="entry name" value="RCC1"/>
    <property type="match status" value="3"/>
</dbReference>
<dbReference type="PROSITE" id="PS50012">
    <property type="entry name" value="RCC1_3"/>
    <property type="match status" value="21"/>
</dbReference>
<dbReference type="Pfam" id="PF00963">
    <property type="entry name" value="Cohesin"/>
    <property type="match status" value="1"/>
</dbReference>
<gene>
    <name evidence="5" type="ORF">ICC18_05805</name>
</gene>
<dbReference type="InterPro" id="IPR009091">
    <property type="entry name" value="RCC1/BLIP-II"/>
</dbReference>
<dbReference type="Pfam" id="PF13540">
    <property type="entry name" value="RCC1_2"/>
    <property type="match status" value="1"/>
</dbReference>
<evidence type="ECO:0000313" key="5">
    <source>
        <dbReference type="EMBL" id="MBD0379624.1"/>
    </source>
</evidence>
<dbReference type="PRINTS" id="PR00633">
    <property type="entry name" value="RCCNDNSATION"/>
</dbReference>
<feature type="domain" description="RCC1-like" evidence="4">
    <location>
        <begin position="168"/>
        <end position="410"/>
    </location>
</feature>
<evidence type="ECO:0000256" key="1">
    <source>
        <dbReference type="ARBA" id="ARBA00022737"/>
    </source>
</evidence>
<dbReference type="InterPro" id="IPR000408">
    <property type="entry name" value="Reg_chr_condens"/>
</dbReference>
<reference evidence="5" key="1">
    <citation type="submission" date="2020-09" db="EMBL/GenBank/DDBJ databases">
        <title>Draft Genome Sequence of Paenibacillus sp. WST5.</title>
        <authorList>
            <person name="Bao Z."/>
        </authorList>
    </citation>
    <scope>NUCLEOTIDE SEQUENCE</scope>
    <source>
        <strain evidence="5">WST5</strain>
    </source>
</reference>
<evidence type="ECO:0000259" key="2">
    <source>
        <dbReference type="Pfam" id="PF00963"/>
    </source>
</evidence>
<dbReference type="SUPFAM" id="SSF49384">
    <property type="entry name" value="Carbohydrate-binding domain"/>
    <property type="match status" value="1"/>
</dbReference>
<dbReference type="Gene3D" id="2.60.40.680">
    <property type="match status" value="1"/>
</dbReference>
<accession>A0A926KKT6</accession>
<dbReference type="Pfam" id="PF25390">
    <property type="entry name" value="WD40_RLD"/>
    <property type="match status" value="3"/>
</dbReference>
<dbReference type="PROSITE" id="PS00626">
    <property type="entry name" value="RCC1_2"/>
    <property type="match status" value="14"/>
</dbReference>
<evidence type="ECO:0000259" key="4">
    <source>
        <dbReference type="Pfam" id="PF25390"/>
    </source>
</evidence>
<dbReference type="InterPro" id="IPR002102">
    <property type="entry name" value="Cohesin_dom"/>
</dbReference>
<name>A0A926KKT6_9BACL</name>
<comment type="caution">
    <text evidence="5">The sequence shown here is derived from an EMBL/GenBank/DDBJ whole genome shotgun (WGS) entry which is preliminary data.</text>
</comment>
<dbReference type="Gene3D" id="2.130.10.30">
    <property type="entry name" value="Regulator of chromosome condensation 1/beta-lactamase-inhibitor protein II"/>
    <property type="match status" value="6"/>
</dbReference>
<feature type="domain" description="Cohesin" evidence="2">
    <location>
        <begin position="1348"/>
        <end position="1454"/>
    </location>
</feature>
<keyword evidence="6" id="KW-1185">Reference proteome</keyword>